<dbReference type="HOGENOM" id="CLU_1857021_0_0_1"/>
<protein>
    <submittedName>
        <fullName evidence="2">Uncharacterized protein</fullName>
    </submittedName>
</protein>
<evidence type="ECO:0000313" key="3">
    <source>
        <dbReference type="Proteomes" id="UP000008068"/>
    </source>
</evidence>
<feature type="chain" id="PRO_5003403252" evidence="1">
    <location>
        <begin position="31"/>
        <end position="138"/>
    </location>
</feature>
<reference evidence="3" key="1">
    <citation type="submission" date="2011-07" db="EMBL/GenBank/DDBJ databases">
        <authorList>
            <consortium name="Caenorhabditis brenneri Sequencing and Analysis Consortium"/>
            <person name="Wilson R.K."/>
        </authorList>
    </citation>
    <scope>NUCLEOTIDE SEQUENCE [LARGE SCALE GENOMIC DNA]</scope>
    <source>
        <strain evidence="3">PB2801</strain>
    </source>
</reference>
<organism evidence="3">
    <name type="scientific">Caenorhabditis brenneri</name>
    <name type="common">Nematode worm</name>
    <dbReference type="NCBI Taxonomy" id="135651"/>
    <lineage>
        <taxon>Eukaryota</taxon>
        <taxon>Metazoa</taxon>
        <taxon>Ecdysozoa</taxon>
        <taxon>Nematoda</taxon>
        <taxon>Chromadorea</taxon>
        <taxon>Rhabditida</taxon>
        <taxon>Rhabditina</taxon>
        <taxon>Rhabditomorpha</taxon>
        <taxon>Rhabditoidea</taxon>
        <taxon>Rhabditidae</taxon>
        <taxon>Peloderinae</taxon>
        <taxon>Caenorhabditis</taxon>
    </lineage>
</organism>
<evidence type="ECO:0000313" key="2">
    <source>
        <dbReference type="EMBL" id="EGT40408.1"/>
    </source>
</evidence>
<gene>
    <name evidence="2" type="ORF">CAEBREN_22966</name>
</gene>
<keyword evidence="3" id="KW-1185">Reference proteome</keyword>
<proteinExistence type="predicted"/>
<accession>G0MB33</accession>
<dbReference type="EMBL" id="GL379788">
    <property type="protein sequence ID" value="EGT40408.1"/>
    <property type="molecule type" value="Genomic_DNA"/>
</dbReference>
<evidence type="ECO:0000256" key="1">
    <source>
        <dbReference type="SAM" id="SignalP"/>
    </source>
</evidence>
<dbReference type="Proteomes" id="UP000008068">
    <property type="component" value="Unassembled WGS sequence"/>
</dbReference>
<keyword evidence="1" id="KW-0732">Signal</keyword>
<name>G0MB33_CAEBE</name>
<sequence>MPPPTSRSPGRFYALTALIIIFSLLRRTRRQATTSSILPSPLVIRRELVLLSNLLEHCPAMSSAVMVYEYEIAVRIVHNCCDPSKPYRNLEVFVGNFKNEEVHYQKDIGSVEIHNKGNQTKYVIGKKKKKKKKKKKNN</sequence>
<feature type="signal peptide" evidence="1">
    <location>
        <begin position="1"/>
        <end position="30"/>
    </location>
</feature>
<dbReference type="InParanoid" id="G0MB33"/>
<dbReference type="AlphaFoldDB" id="G0MB33"/>